<keyword evidence="3" id="KW-1185">Reference proteome</keyword>
<dbReference type="Proteomes" id="UP000032180">
    <property type="component" value="Chromosome 1"/>
</dbReference>
<dbReference type="EnsemblPlants" id="LPERR01G06480.2">
    <property type="protein sequence ID" value="LPERR01G06480.2"/>
    <property type="gene ID" value="LPERR01G06480"/>
</dbReference>
<keyword evidence="1" id="KW-0812">Transmembrane</keyword>
<dbReference type="HOGENOM" id="CLU_2561567_0_0_1"/>
<evidence type="ECO:0000313" key="2">
    <source>
        <dbReference type="EnsemblPlants" id="LPERR01G06480.2"/>
    </source>
</evidence>
<name>A0A0D9UY46_9ORYZ</name>
<dbReference type="AlphaFoldDB" id="A0A0D9UY46"/>
<keyword evidence="1" id="KW-0472">Membrane</keyword>
<accession>A0A0D9UY46</accession>
<dbReference type="Gramene" id="LPERR01G06480.2">
    <property type="protein sequence ID" value="LPERR01G06480.2"/>
    <property type="gene ID" value="LPERR01G06480"/>
</dbReference>
<sequence length="82" mass="10077">MEAIFLFLFVLGYVLSRFSPLLSFFWVQKWRGDEMRRRDPFSGCRMRLQPHSRAHNHPRRRTILGDAWWGPCRGRRWRWDGI</sequence>
<proteinExistence type="predicted"/>
<organism evidence="2 3">
    <name type="scientific">Leersia perrieri</name>
    <dbReference type="NCBI Taxonomy" id="77586"/>
    <lineage>
        <taxon>Eukaryota</taxon>
        <taxon>Viridiplantae</taxon>
        <taxon>Streptophyta</taxon>
        <taxon>Embryophyta</taxon>
        <taxon>Tracheophyta</taxon>
        <taxon>Spermatophyta</taxon>
        <taxon>Magnoliopsida</taxon>
        <taxon>Liliopsida</taxon>
        <taxon>Poales</taxon>
        <taxon>Poaceae</taxon>
        <taxon>BOP clade</taxon>
        <taxon>Oryzoideae</taxon>
        <taxon>Oryzeae</taxon>
        <taxon>Oryzinae</taxon>
        <taxon>Leersia</taxon>
    </lineage>
</organism>
<keyword evidence="1" id="KW-1133">Transmembrane helix</keyword>
<reference evidence="2 3" key="1">
    <citation type="submission" date="2012-08" db="EMBL/GenBank/DDBJ databases">
        <title>Oryza genome evolution.</title>
        <authorList>
            <person name="Wing R.A."/>
        </authorList>
    </citation>
    <scope>NUCLEOTIDE SEQUENCE</scope>
</reference>
<feature type="transmembrane region" description="Helical" evidence="1">
    <location>
        <begin position="6"/>
        <end position="27"/>
    </location>
</feature>
<reference evidence="3" key="2">
    <citation type="submission" date="2013-12" db="EMBL/GenBank/DDBJ databases">
        <authorList>
            <person name="Yu Y."/>
            <person name="Lee S."/>
            <person name="de Baynast K."/>
            <person name="Wissotski M."/>
            <person name="Liu L."/>
            <person name="Talag J."/>
            <person name="Goicoechea J."/>
            <person name="Angelova A."/>
            <person name="Jetty R."/>
            <person name="Kudrna D."/>
            <person name="Golser W."/>
            <person name="Rivera L."/>
            <person name="Zhang J."/>
            <person name="Wing R."/>
        </authorList>
    </citation>
    <scope>NUCLEOTIDE SEQUENCE</scope>
</reference>
<evidence type="ECO:0000313" key="3">
    <source>
        <dbReference type="Proteomes" id="UP000032180"/>
    </source>
</evidence>
<protein>
    <submittedName>
        <fullName evidence="2">Uncharacterized protein</fullName>
    </submittedName>
</protein>
<evidence type="ECO:0000256" key="1">
    <source>
        <dbReference type="SAM" id="Phobius"/>
    </source>
</evidence>
<reference evidence="2" key="3">
    <citation type="submission" date="2015-04" db="UniProtKB">
        <authorList>
            <consortium name="EnsemblPlants"/>
        </authorList>
    </citation>
    <scope>IDENTIFICATION</scope>
</reference>